<evidence type="ECO:0000313" key="1">
    <source>
        <dbReference type="EMBL" id="MBD3327337.1"/>
    </source>
</evidence>
<dbReference type="AlphaFoldDB" id="A0A9D5K0Y7"/>
<evidence type="ECO:0000313" key="2">
    <source>
        <dbReference type="Proteomes" id="UP000649604"/>
    </source>
</evidence>
<proteinExistence type="predicted"/>
<accession>A0A9D5K0Y7</accession>
<protein>
    <submittedName>
        <fullName evidence="1">Uncharacterized protein</fullName>
    </submittedName>
</protein>
<organism evidence="1 2">
    <name type="scientific">candidate division KSB3 bacterium</name>
    <dbReference type="NCBI Taxonomy" id="2044937"/>
    <lineage>
        <taxon>Bacteria</taxon>
        <taxon>candidate division KSB3</taxon>
    </lineage>
</organism>
<sequence>MIGLLGLAAVLVLLQPAVILAQEPIVFGGALPLSGWGSDAGEYNIAAI</sequence>
<reference evidence="1" key="1">
    <citation type="submission" date="2019-11" db="EMBL/GenBank/DDBJ databases">
        <title>Microbial mats filling the niche in hypersaline microbial mats.</title>
        <authorList>
            <person name="Wong H.L."/>
            <person name="Macleod F.I."/>
            <person name="White R.A. III"/>
            <person name="Burns B.P."/>
        </authorList>
    </citation>
    <scope>NUCLEOTIDE SEQUENCE</scope>
    <source>
        <strain evidence="1">Rbin_158</strain>
    </source>
</reference>
<comment type="caution">
    <text evidence="1">The sequence shown here is derived from an EMBL/GenBank/DDBJ whole genome shotgun (WGS) entry which is preliminary data.</text>
</comment>
<dbReference type="EMBL" id="WJJP01000723">
    <property type="protein sequence ID" value="MBD3327337.1"/>
    <property type="molecule type" value="Genomic_DNA"/>
</dbReference>
<name>A0A9D5K0Y7_9BACT</name>
<dbReference type="Proteomes" id="UP000649604">
    <property type="component" value="Unassembled WGS sequence"/>
</dbReference>
<gene>
    <name evidence="1" type="ORF">GF339_22315</name>
</gene>